<proteinExistence type="inferred from homology"/>
<dbReference type="InterPro" id="IPR012337">
    <property type="entry name" value="RNaseH-like_sf"/>
</dbReference>
<dbReference type="GO" id="GO:0000175">
    <property type="term" value="F:3'-5'-RNA exonuclease activity"/>
    <property type="evidence" value="ECO:0007669"/>
    <property type="project" value="TreeGrafter"/>
</dbReference>
<dbReference type="PANTHER" id="PTHR15092:SF22">
    <property type="entry name" value="POLY(A)-SPECIFIC RIBONUCLEASE PNLDC1"/>
    <property type="match status" value="1"/>
</dbReference>
<dbReference type="SUPFAM" id="SSF53098">
    <property type="entry name" value="Ribonuclease H-like"/>
    <property type="match status" value="1"/>
</dbReference>
<dbReference type="InterPro" id="IPR006941">
    <property type="entry name" value="RNase_CAF1"/>
</dbReference>
<dbReference type="GO" id="GO:1990431">
    <property type="term" value="P:priRNA 3'-end processing"/>
    <property type="evidence" value="ECO:0007669"/>
    <property type="project" value="TreeGrafter"/>
</dbReference>
<gene>
    <name evidence="2" type="ORF">chiPu_0022930</name>
</gene>
<reference evidence="2 3" key="1">
    <citation type="journal article" date="2018" name="Nat. Ecol. Evol.">
        <title>Shark genomes provide insights into elasmobranch evolution and the origin of vertebrates.</title>
        <authorList>
            <person name="Hara Y"/>
            <person name="Yamaguchi K"/>
            <person name="Onimaru K"/>
            <person name="Kadota M"/>
            <person name="Koyanagi M"/>
            <person name="Keeley SD"/>
            <person name="Tatsumi K"/>
            <person name="Tanaka K"/>
            <person name="Motone F"/>
            <person name="Kageyama Y"/>
            <person name="Nozu R"/>
            <person name="Adachi N"/>
            <person name="Nishimura O"/>
            <person name="Nakagawa R"/>
            <person name="Tanegashima C"/>
            <person name="Kiyatake I"/>
            <person name="Matsumoto R"/>
            <person name="Murakumo K"/>
            <person name="Nishida K"/>
            <person name="Terakita A"/>
            <person name="Kuratani S"/>
            <person name="Sato K"/>
            <person name="Hyodo S Kuraku.S."/>
        </authorList>
    </citation>
    <scope>NUCLEOTIDE SEQUENCE [LARGE SCALE GENOMIC DNA]</scope>
</reference>
<evidence type="ECO:0000256" key="1">
    <source>
        <dbReference type="ARBA" id="ARBA00008372"/>
    </source>
</evidence>
<feature type="non-terminal residue" evidence="2">
    <location>
        <position position="64"/>
    </location>
</feature>
<evidence type="ECO:0000313" key="2">
    <source>
        <dbReference type="EMBL" id="GCC39191.1"/>
    </source>
</evidence>
<dbReference type="AlphaFoldDB" id="A0A401T967"/>
<dbReference type="OrthoDB" id="414075at2759"/>
<accession>A0A401T967</accession>
<comment type="caution">
    <text evidence="2">The sequence shown here is derived from an EMBL/GenBank/DDBJ whole genome shotgun (WGS) entry which is preliminary data.</text>
</comment>
<dbReference type="Pfam" id="PF04857">
    <property type="entry name" value="CAF1"/>
    <property type="match status" value="1"/>
</dbReference>
<dbReference type="PANTHER" id="PTHR15092">
    <property type="entry name" value="POLY A -SPECIFIC RIBONUCLEASE/TARGET OF EGR1, MEMBER 1"/>
    <property type="match status" value="1"/>
</dbReference>
<dbReference type="GO" id="GO:0000289">
    <property type="term" value="P:nuclear-transcribed mRNA poly(A) tail shortening"/>
    <property type="evidence" value="ECO:0007669"/>
    <property type="project" value="TreeGrafter"/>
</dbReference>
<evidence type="ECO:0000313" key="3">
    <source>
        <dbReference type="Proteomes" id="UP000287033"/>
    </source>
</evidence>
<dbReference type="InterPro" id="IPR036397">
    <property type="entry name" value="RNaseH_sf"/>
</dbReference>
<sequence length="64" mass="7696">MLLDLMYLHDKFYRPLPESFVEFKTSTHKLFPSVFDTKHISKRTRQEFLSLRIPNLFALHTALE</sequence>
<dbReference type="STRING" id="137246.A0A401T967"/>
<dbReference type="Proteomes" id="UP000287033">
    <property type="component" value="Unassembled WGS sequence"/>
</dbReference>
<comment type="similarity">
    <text evidence="1">Belongs to the CAF1 family.</text>
</comment>
<dbReference type="InterPro" id="IPR051181">
    <property type="entry name" value="CAF1_poly(A)_ribonucleases"/>
</dbReference>
<dbReference type="GO" id="GO:0005634">
    <property type="term" value="C:nucleus"/>
    <property type="evidence" value="ECO:0007669"/>
    <property type="project" value="TreeGrafter"/>
</dbReference>
<dbReference type="GO" id="GO:0005783">
    <property type="term" value="C:endoplasmic reticulum"/>
    <property type="evidence" value="ECO:0007669"/>
    <property type="project" value="TreeGrafter"/>
</dbReference>
<name>A0A401T967_CHIPU</name>
<protein>
    <submittedName>
        <fullName evidence="2">Uncharacterized protein</fullName>
    </submittedName>
</protein>
<dbReference type="Gene3D" id="3.30.420.10">
    <property type="entry name" value="Ribonuclease H-like superfamily/Ribonuclease H"/>
    <property type="match status" value="1"/>
</dbReference>
<keyword evidence="3" id="KW-1185">Reference proteome</keyword>
<dbReference type="EMBL" id="BEZZ01013144">
    <property type="protein sequence ID" value="GCC39191.1"/>
    <property type="molecule type" value="Genomic_DNA"/>
</dbReference>
<dbReference type="GO" id="GO:1990432">
    <property type="term" value="P:siRNA 3'-end processing"/>
    <property type="evidence" value="ECO:0007669"/>
    <property type="project" value="TreeGrafter"/>
</dbReference>
<dbReference type="GO" id="GO:0003723">
    <property type="term" value="F:RNA binding"/>
    <property type="evidence" value="ECO:0007669"/>
    <property type="project" value="TreeGrafter"/>
</dbReference>
<organism evidence="2 3">
    <name type="scientific">Chiloscyllium punctatum</name>
    <name type="common">Brownbanded bambooshark</name>
    <name type="synonym">Hemiscyllium punctatum</name>
    <dbReference type="NCBI Taxonomy" id="137246"/>
    <lineage>
        <taxon>Eukaryota</taxon>
        <taxon>Metazoa</taxon>
        <taxon>Chordata</taxon>
        <taxon>Craniata</taxon>
        <taxon>Vertebrata</taxon>
        <taxon>Chondrichthyes</taxon>
        <taxon>Elasmobranchii</taxon>
        <taxon>Galeomorphii</taxon>
        <taxon>Galeoidea</taxon>
        <taxon>Orectolobiformes</taxon>
        <taxon>Hemiscylliidae</taxon>
        <taxon>Chiloscyllium</taxon>
    </lineage>
</organism>